<reference evidence="2" key="1">
    <citation type="journal article" date="2024" name="Proc. Natl. Acad. Sci. U.S.A.">
        <title>Extraordinary preservation of gene collinearity over three hundred million years revealed in homosporous lycophytes.</title>
        <authorList>
            <person name="Li C."/>
            <person name="Wickell D."/>
            <person name="Kuo L.Y."/>
            <person name="Chen X."/>
            <person name="Nie B."/>
            <person name="Liao X."/>
            <person name="Peng D."/>
            <person name="Ji J."/>
            <person name="Jenkins J."/>
            <person name="Williams M."/>
            <person name="Shu S."/>
            <person name="Plott C."/>
            <person name="Barry K."/>
            <person name="Rajasekar S."/>
            <person name="Grimwood J."/>
            <person name="Han X."/>
            <person name="Sun S."/>
            <person name="Hou Z."/>
            <person name="He W."/>
            <person name="Dai G."/>
            <person name="Sun C."/>
            <person name="Schmutz J."/>
            <person name="Leebens-Mack J.H."/>
            <person name="Li F.W."/>
            <person name="Wang L."/>
        </authorList>
    </citation>
    <scope>NUCLEOTIDE SEQUENCE [LARGE SCALE GENOMIC DNA]</scope>
    <source>
        <strain evidence="2">cv. PW_Plant_1</strain>
    </source>
</reference>
<organism evidence="1 2">
    <name type="scientific">Diphasiastrum complanatum</name>
    <name type="common">Issler's clubmoss</name>
    <name type="synonym">Lycopodium complanatum</name>
    <dbReference type="NCBI Taxonomy" id="34168"/>
    <lineage>
        <taxon>Eukaryota</taxon>
        <taxon>Viridiplantae</taxon>
        <taxon>Streptophyta</taxon>
        <taxon>Embryophyta</taxon>
        <taxon>Tracheophyta</taxon>
        <taxon>Lycopodiopsida</taxon>
        <taxon>Lycopodiales</taxon>
        <taxon>Lycopodiaceae</taxon>
        <taxon>Lycopodioideae</taxon>
        <taxon>Diphasiastrum</taxon>
    </lineage>
</organism>
<dbReference type="EMBL" id="CM055102">
    <property type="protein sequence ID" value="KAJ7539052.1"/>
    <property type="molecule type" value="Genomic_DNA"/>
</dbReference>
<gene>
    <name evidence="1" type="ORF">O6H91_11G075100</name>
</gene>
<evidence type="ECO:0000313" key="1">
    <source>
        <dbReference type="EMBL" id="KAJ7539052.1"/>
    </source>
</evidence>
<keyword evidence="2" id="KW-1185">Reference proteome</keyword>
<sequence>MSVLMLAQALSAGNYAGYTLGQSLTGNLKFSFDGSCRGFLSFPVKNAALRPMAMALVSSFEDVDSADKPLCEGKAGALLKRDATNWRAELFKLISLRENGMNLALILQPWYEKMCMEEWNRIINSIGKKDWMLALEIFTLLKHNINLVMESNSENISNRLQVKAGEHKGDLKDERQCRDASFLKAYTTILTILARHRRIKEVQIIVREAKLEGLVPDLFFYNAVLGLYGSTGMVKHAFEIVKEMKRLGVVPDHVTYEMLIAAHLNKIKDRVNLQIALQLLRTMVSKDLKPGFKTFADLINACLEVSQVDKADAVFLAMIKAGHKPDIKVRIKMLQIHGRKGNYLRAEELFQTFRTQGFPLIPSLYENLLLAYCKAGRLTQAFSVMRESKLTVRPSLMAYNILINACAKSKLHAEALQLFVDVRDSGLKPNVITYTSAITALVKGGRYDKAEQLYKRMEADNISPNIYTYTSMIHAYSLRGWTKFGDEVCMSLRSSGCNLNVAAYGAMLHLYLVGGWYGHAAKVLKEMEQQGQEPDTAGYGVLFAACGETGDEIAPVEKALKDSKWEPCRAIHTLLFSTVNSFETMSGYLLPEHIASFLKSYAQTKDRGANLSLYNALMDALWRKGLRKRARLLMLHARKLLPWYRRPICRQTEHLLDLRGLSIGGAQVAVLDWLSDAVSTKEEFNMTIFTGGSAAKEDLKSGKAMNGVKNAVTATFRELGSPFTEDPESSGWLHAKTSDVVKWLSMPGIGPALSLLDSHQK</sequence>
<evidence type="ECO:0000313" key="2">
    <source>
        <dbReference type="Proteomes" id="UP001162992"/>
    </source>
</evidence>
<comment type="caution">
    <text evidence="1">The sequence shown here is derived from an EMBL/GenBank/DDBJ whole genome shotgun (WGS) entry which is preliminary data.</text>
</comment>
<proteinExistence type="predicted"/>
<protein>
    <submittedName>
        <fullName evidence="1">Uncharacterized protein</fullName>
    </submittedName>
</protein>
<name>A0ACC2CAK0_DIPCM</name>
<accession>A0ACC2CAK0</accession>
<dbReference type="Proteomes" id="UP001162992">
    <property type="component" value="Chromosome 11"/>
</dbReference>